<gene>
    <name evidence="4" type="ORF">CBF30_03830</name>
</gene>
<keyword evidence="3" id="KW-0812">Transmembrane</keyword>
<evidence type="ECO:0000313" key="4">
    <source>
        <dbReference type="EMBL" id="RSU08378.1"/>
    </source>
</evidence>
<organism evidence="4 5">
    <name type="scientific">Vagococcus entomophilus</name>
    <dbReference type="NCBI Taxonomy" id="1160095"/>
    <lineage>
        <taxon>Bacteria</taxon>
        <taxon>Bacillati</taxon>
        <taxon>Bacillota</taxon>
        <taxon>Bacilli</taxon>
        <taxon>Lactobacillales</taxon>
        <taxon>Enterococcaceae</taxon>
        <taxon>Vagococcus</taxon>
    </lineage>
</organism>
<dbReference type="EMBL" id="NGJZ01000001">
    <property type="protein sequence ID" value="RSU08378.1"/>
    <property type="molecule type" value="Genomic_DNA"/>
</dbReference>
<dbReference type="RefSeq" id="WP_126822923.1">
    <property type="nucleotide sequence ID" value="NZ_JBHLWU010000001.1"/>
</dbReference>
<evidence type="ECO:0000256" key="2">
    <source>
        <dbReference type="PIRSR" id="PIRSR605754-1"/>
    </source>
</evidence>
<dbReference type="InterPro" id="IPR005754">
    <property type="entry name" value="Sortase"/>
</dbReference>
<dbReference type="Proteomes" id="UP000288669">
    <property type="component" value="Unassembled WGS sequence"/>
</dbReference>
<keyword evidence="3" id="KW-1133">Transmembrane helix</keyword>
<dbReference type="OrthoDB" id="165822at2"/>
<reference evidence="4 5" key="1">
    <citation type="submission" date="2017-05" db="EMBL/GenBank/DDBJ databases">
        <title>Vagococcus spp. assemblies.</title>
        <authorList>
            <person name="Gulvik C.A."/>
        </authorList>
    </citation>
    <scope>NUCLEOTIDE SEQUENCE [LARGE SCALE GENOMIC DNA]</scope>
    <source>
        <strain evidence="4 5">DSM 24756</strain>
    </source>
</reference>
<dbReference type="InterPro" id="IPR023365">
    <property type="entry name" value="Sortase_dom-sf"/>
</dbReference>
<accession>A0A430AJZ0</accession>
<dbReference type="NCBIfam" id="TIGR01076">
    <property type="entry name" value="sortase_fam"/>
    <property type="match status" value="1"/>
</dbReference>
<comment type="caution">
    <text evidence="4">The sequence shown here is derived from an EMBL/GenBank/DDBJ whole genome shotgun (WGS) entry which is preliminary data.</text>
</comment>
<dbReference type="Pfam" id="PF04203">
    <property type="entry name" value="Sortase"/>
    <property type="match status" value="1"/>
</dbReference>
<keyword evidence="1" id="KW-0378">Hydrolase</keyword>
<evidence type="ECO:0008006" key="6">
    <source>
        <dbReference type="Google" id="ProtNLM"/>
    </source>
</evidence>
<keyword evidence="3" id="KW-0472">Membrane</keyword>
<name>A0A430AJZ0_9ENTE</name>
<evidence type="ECO:0000256" key="3">
    <source>
        <dbReference type="SAM" id="Phobius"/>
    </source>
</evidence>
<dbReference type="SUPFAM" id="SSF63817">
    <property type="entry name" value="Sortase"/>
    <property type="match status" value="1"/>
</dbReference>
<sequence>MLKSRINKRKWAYFYMPVFFLVVGSGMVWVLAAPAIQFARSSIQLVLLSEAPDFSGLASTKKAPVKTIKADEENKIPSSQIHYPRSGTQYGHVVIKQYAIFEPLIFGDSDQDLRNGAGQYLGSVFPGEKGTTLIGGHNSSSFGNLSLVKENDLIEIQTNYATYTYKVTKAVIDNYNSQEVLRVLESRNSRLLVLYTCYPVDMLGFTEKRLFIYAELASGPVIDENL</sequence>
<dbReference type="AlphaFoldDB" id="A0A430AJZ0"/>
<dbReference type="GO" id="GO:0016787">
    <property type="term" value="F:hydrolase activity"/>
    <property type="evidence" value="ECO:0007669"/>
    <property type="project" value="UniProtKB-KW"/>
</dbReference>
<evidence type="ECO:0000313" key="5">
    <source>
        <dbReference type="Proteomes" id="UP000288669"/>
    </source>
</evidence>
<dbReference type="CDD" id="cd05828">
    <property type="entry name" value="Sortase_D_1"/>
    <property type="match status" value="1"/>
</dbReference>
<feature type="active site" description="Acyl-thioester intermediate" evidence="2">
    <location>
        <position position="197"/>
    </location>
</feature>
<feature type="active site" description="Proton donor/acceptor" evidence="2">
    <location>
        <position position="137"/>
    </location>
</feature>
<dbReference type="InterPro" id="IPR041999">
    <property type="entry name" value="Sortase_D_1"/>
</dbReference>
<keyword evidence="5" id="KW-1185">Reference proteome</keyword>
<dbReference type="Gene3D" id="2.40.260.10">
    <property type="entry name" value="Sortase"/>
    <property type="match status" value="1"/>
</dbReference>
<protein>
    <recommendedName>
        <fullName evidence="6">Class D sortase</fullName>
    </recommendedName>
</protein>
<proteinExistence type="predicted"/>
<evidence type="ECO:0000256" key="1">
    <source>
        <dbReference type="ARBA" id="ARBA00022801"/>
    </source>
</evidence>
<feature type="transmembrane region" description="Helical" evidence="3">
    <location>
        <begin position="12"/>
        <end position="32"/>
    </location>
</feature>